<gene>
    <name evidence="2" type="ORF">SAMN02745716_1822</name>
</gene>
<dbReference type="Pfam" id="PF01865">
    <property type="entry name" value="PhoU_div"/>
    <property type="match status" value="1"/>
</dbReference>
<reference evidence="3" key="1">
    <citation type="submission" date="2016-10" db="EMBL/GenBank/DDBJ databases">
        <authorList>
            <person name="Varghese N."/>
            <person name="Submissions S."/>
        </authorList>
    </citation>
    <scope>NUCLEOTIDE SEQUENCE [LARGE SCALE GENOMIC DNA]</scope>
    <source>
        <strain evidence="3">ATCC 35263</strain>
    </source>
</reference>
<dbReference type="EMBL" id="FNWJ01000002">
    <property type="protein sequence ID" value="SEH15048.1"/>
    <property type="molecule type" value="Genomic_DNA"/>
</dbReference>
<dbReference type="RefSeq" id="WP_093118334.1">
    <property type="nucleotide sequence ID" value="NZ_FNWJ01000002.1"/>
</dbReference>
<evidence type="ECO:0000256" key="1">
    <source>
        <dbReference type="ARBA" id="ARBA00008591"/>
    </source>
</evidence>
<proteinExistence type="inferred from homology"/>
<keyword evidence="3" id="KW-1185">Reference proteome</keyword>
<name>A0A1H6FXZ0_THEAL</name>
<evidence type="ECO:0000313" key="2">
    <source>
        <dbReference type="EMBL" id="SEH15048.1"/>
    </source>
</evidence>
<dbReference type="InterPro" id="IPR052912">
    <property type="entry name" value="UPF0111_domain"/>
</dbReference>
<evidence type="ECO:0008006" key="4">
    <source>
        <dbReference type="Google" id="ProtNLM"/>
    </source>
</evidence>
<dbReference type="Gene3D" id="1.20.58.220">
    <property type="entry name" value="Phosphate transport system protein phou homolog 2, domain 2"/>
    <property type="match status" value="1"/>
</dbReference>
<protein>
    <recommendedName>
        <fullName evidence="4">TIGR00153 family protein</fullName>
    </recommendedName>
</protein>
<dbReference type="OrthoDB" id="9797568at2"/>
<dbReference type="STRING" id="29539.SAMN02745716_1822"/>
<sequence length="209" mass="23572">MPILKRSAHRPRDSELFDLLEAAAANVRRAASLLDELLSNYPDRADLARDILICEQEGDRLTHGVYQHVNQHPPEALERHDVHELAAALDDVVDYVEEVADFLGLYKIEAPMEQAQQLARILLDACREIEKALPKLRTGADYSHETVEINRLENDGDRVTREALASLFEGGIDPMVVIRWKDLFERLEAAIDATERVANTLDGIALKRS</sequence>
<dbReference type="Proteomes" id="UP000222056">
    <property type="component" value="Unassembled WGS sequence"/>
</dbReference>
<dbReference type="PANTHER" id="PTHR37298">
    <property type="entry name" value="UPF0111 PROTEIN YKAA"/>
    <property type="match status" value="1"/>
</dbReference>
<comment type="similarity">
    <text evidence="1">Belongs to the UPF0111 family.</text>
</comment>
<evidence type="ECO:0000313" key="3">
    <source>
        <dbReference type="Proteomes" id="UP000222056"/>
    </source>
</evidence>
<dbReference type="InterPro" id="IPR038078">
    <property type="entry name" value="PhoU-like_sf"/>
</dbReference>
<organism evidence="2 3">
    <name type="scientific">Thermoleophilum album</name>
    <dbReference type="NCBI Taxonomy" id="29539"/>
    <lineage>
        <taxon>Bacteria</taxon>
        <taxon>Bacillati</taxon>
        <taxon>Actinomycetota</taxon>
        <taxon>Thermoleophilia</taxon>
        <taxon>Thermoleophilales</taxon>
        <taxon>Thermoleophilaceae</taxon>
        <taxon>Thermoleophilum</taxon>
    </lineage>
</organism>
<dbReference type="PANTHER" id="PTHR37298:SF1">
    <property type="entry name" value="UPF0111 PROTEIN YKAA"/>
    <property type="match status" value="1"/>
</dbReference>
<accession>A0A1H6FXZ0</accession>
<dbReference type="AlphaFoldDB" id="A0A1H6FXZ0"/>
<dbReference type="InterPro" id="IPR018445">
    <property type="entry name" value="Put_Phosphate_transp_reg"/>
</dbReference>